<evidence type="ECO:0000313" key="1">
    <source>
        <dbReference type="EMBL" id="AKF09289.1"/>
    </source>
</evidence>
<keyword evidence="2" id="KW-1185">Reference proteome</keyword>
<sequence>MDRPDELDCLTCGACCRTGHDGRILVPAEDIVRWRRSGRDDVAEQLQPGHFGEMAFATDDHGACVHLGTPGAPNACAIYEIRGTTCREFERGSWQCLEFRRDHGIDPRA</sequence>
<dbReference type="EMBL" id="CP011125">
    <property type="protein sequence ID" value="AKF09289.1"/>
    <property type="molecule type" value="Genomic_DNA"/>
</dbReference>
<reference evidence="1 2" key="1">
    <citation type="submission" date="2015-03" db="EMBL/GenBank/DDBJ databases">
        <title>Genome assembly of Sandaracinus amylolyticus DSM 53668.</title>
        <authorList>
            <person name="Sharma G."/>
            <person name="Subramanian S."/>
        </authorList>
    </citation>
    <scope>NUCLEOTIDE SEQUENCE [LARGE SCALE GENOMIC DNA]</scope>
    <source>
        <strain evidence="1 2">DSM 53668</strain>
    </source>
</reference>
<proteinExistence type="predicted"/>
<protein>
    <recommendedName>
        <fullName evidence="3">YkgJ family cysteine cluster protein</fullName>
    </recommendedName>
</protein>
<evidence type="ECO:0000313" key="2">
    <source>
        <dbReference type="Proteomes" id="UP000034883"/>
    </source>
</evidence>
<dbReference type="STRING" id="927083.DB32_006438"/>
<dbReference type="InterPro" id="IPR005358">
    <property type="entry name" value="Puta_zinc/iron-chelating_dom"/>
</dbReference>
<gene>
    <name evidence="1" type="ORF">DB32_006438</name>
</gene>
<dbReference type="KEGG" id="samy:DB32_006438"/>
<organism evidence="1 2">
    <name type="scientific">Sandaracinus amylolyticus</name>
    <dbReference type="NCBI Taxonomy" id="927083"/>
    <lineage>
        <taxon>Bacteria</taxon>
        <taxon>Pseudomonadati</taxon>
        <taxon>Myxococcota</taxon>
        <taxon>Polyangia</taxon>
        <taxon>Polyangiales</taxon>
        <taxon>Sandaracinaceae</taxon>
        <taxon>Sandaracinus</taxon>
    </lineage>
</organism>
<dbReference type="Proteomes" id="UP000034883">
    <property type="component" value="Chromosome"/>
</dbReference>
<dbReference type="RefSeq" id="WP_053236353.1">
    <property type="nucleotide sequence ID" value="NZ_CP011125.1"/>
</dbReference>
<dbReference type="AlphaFoldDB" id="A0A0F6SGU2"/>
<accession>A0A0F6SGU2</accession>
<dbReference type="Pfam" id="PF03692">
    <property type="entry name" value="CxxCxxCC"/>
    <property type="match status" value="1"/>
</dbReference>
<name>A0A0F6SGU2_9BACT</name>
<evidence type="ECO:0008006" key="3">
    <source>
        <dbReference type="Google" id="ProtNLM"/>
    </source>
</evidence>